<dbReference type="Gramene" id="AET7Gv20907400.8">
    <property type="protein sequence ID" value="AET7Gv20907400.8"/>
    <property type="gene ID" value="AET7Gv20907400"/>
</dbReference>
<organism evidence="1 2">
    <name type="scientific">Aegilops tauschii subsp. strangulata</name>
    <name type="common">Goatgrass</name>
    <dbReference type="NCBI Taxonomy" id="200361"/>
    <lineage>
        <taxon>Eukaryota</taxon>
        <taxon>Viridiplantae</taxon>
        <taxon>Streptophyta</taxon>
        <taxon>Embryophyta</taxon>
        <taxon>Tracheophyta</taxon>
        <taxon>Spermatophyta</taxon>
        <taxon>Magnoliopsida</taxon>
        <taxon>Liliopsida</taxon>
        <taxon>Poales</taxon>
        <taxon>Poaceae</taxon>
        <taxon>BOP clade</taxon>
        <taxon>Pooideae</taxon>
        <taxon>Triticodae</taxon>
        <taxon>Triticeae</taxon>
        <taxon>Triticinae</taxon>
        <taxon>Aegilops</taxon>
    </lineage>
</organism>
<protein>
    <submittedName>
        <fullName evidence="1">Uncharacterized protein</fullName>
    </submittedName>
</protein>
<dbReference type="AlphaFoldDB" id="A0A453SEA7"/>
<reference evidence="1" key="5">
    <citation type="journal article" date="2021" name="G3 (Bethesda)">
        <title>Aegilops tauschii genome assembly Aet v5.0 features greater sequence contiguity and improved annotation.</title>
        <authorList>
            <person name="Wang L."/>
            <person name="Zhu T."/>
            <person name="Rodriguez J.C."/>
            <person name="Deal K.R."/>
            <person name="Dubcovsky J."/>
            <person name="McGuire P.E."/>
            <person name="Lux T."/>
            <person name="Spannagl M."/>
            <person name="Mayer K.F.X."/>
            <person name="Baldrich P."/>
            <person name="Meyers B.C."/>
            <person name="Huo N."/>
            <person name="Gu Y.Q."/>
            <person name="Zhou H."/>
            <person name="Devos K.M."/>
            <person name="Bennetzen J.L."/>
            <person name="Unver T."/>
            <person name="Budak H."/>
            <person name="Gulick P.J."/>
            <person name="Galiba G."/>
            <person name="Kalapos B."/>
            <person name="Nelson D.R."/>
            <person name="Li P."/>
            <person name="You F.M."/>
            <person name="Luo M.C."/>
            <person name="Dvorak J."/>
        </authorList>
    </citation>
    <scope>NUCLEOTIDE SEQUENCE [LARGE SCALE GENOMIC DNA]</scope>
    <source>
        <strain evidence="1">cv. AL8/78</strain>
    </source>
</reference>
<accession>A0A453SEA7</accession>
<reference evidence="2" key="1">
    <citation type="journal article" date="2014" name="Science">
        <title>Ancient hybridizations among the ancestral genomes of bread wheat.</title>
        <authorList>
            <consortium name="International Wheat Genome Sequencing Consortium,"/>
            <person name="Marcussen T."/>
            <person name="Sandve S.R."/>
            <person name="Heier L."/>
            <person name="Spannagl M."/>
            <person name="Pfeifer M."/>
            <person name="Jakobsen K.S."/>
            <person name="Wulff B.B."/>
            <person name="Steuernagel B."/>
            <person name="Mayer K.F."/>
            <person name="Olsen O.A."/>
        </authorList>
    </citation>
    <scope>NUCLEOTIDE SEQUENCE [LARGE SCALE GENOMIC DNA]</scope>
    <source>
        <strain evidence="2">cv. AL8/78</strain>
    </source>
</reference>
<evidence type="ECO:0000313" key="2">
    <source>
        <dbReference type="Proteomes" id="UP000015105"/>
    </source>
</evidence>
<dbReference type="EnsemblPlants" id="AET7Gv20907400.8">
    <property type="protein sequence ID" value="AET7Gv20907400.8"/>
    <property type="gene ID" value="AET7Gv20907400"/>
</dbReference>
<reference evidence="1" key="3">
    <citation type="journal article" date="2017" name="Nature">
        <title>Genome sequence of the progenitor of the wheat D genome Aegilops tauschii.</title>
        <authorList>
            <person name="Luo M.C."/>
            <person name="Gu Y.Q."/>
            <person name="Puiu D."/>
            <person name="Wang H."/>
            <person name="Twardziok S.O."/>
            <person name="Deal K.R."/>
            <person name="Huo N."/>
            <person name="Zhu T."/>
            <person name="Wang L."/>
            <person name="Wang Y."/>
            <person name="McGuire P.E."/>
            <person name="Liu S."/>
            <person name="Long H."/>
            <person name="Ramasamy R.K."/>
            <person name="Rodriguez J.C."/>
            <person name="Van S.L."/>
            <person name="Yuan L."/>
            <person name="Wang Z."/>
            <person name="Xia Z."/>
            <person name="Xiao L."/>
            <person name="Anderson O.D."/>
            <person name="Ouyang S."/>
            <person name="Liang Y."/>
            <person name="Zimin A.V."/>
            <person name="Pertea G."/>
            <person name="Qi P."/>
            <person name="Bennetzen J.L."/>
            <person name="Dai X."/>
            <person name="Dawson M.W."/>
            <person name="Muller H.G."/>
            <person name="Kugler K."/>
            <person name="Rivarola-Duarte L."/>
            <person name="Spannagl M."/>
            <person name="Mayer K.F.X."/>
            <person name="Lu F.H."/>
            <person name="Bevan M.W."/>
            <person name="Leroy P."/>
            <person name="Li P."/>
            <person name="You F.M."/>
            <person name="Sun Q."/>
            <person name="Liu Z."/>
            <person name="Lyons E."/>
            <person name="Wicker T."/>
            <person name="Salzberg S.L."/>
            <person name="Devos K.M."/>
            <person name="Dvorak J."/>
        </authorList>
    </citation>
    <scope>NUCLEOTIDE SEQUENCE [LARGE SCALE GENOMIC DNA]</scope>
    <source>
        <strain evidence="1">cv. AL8/78</strain>
    </source>
</reference>
<dbReference type="Proteomes" id="UP000015105">
    <property type="component" value="Chromosome 7D"/>
</dbReference>
<sequence length="49" mass="5449">LPSWKAWLMNQAGRLALAKSVLGAIPLHQLLVLAPPTRRLKLLEKIQHG</sequence>
<keyword evidence="2" id="KW-1185">Reference proteome</keyword>
<evidence type="ECO:0000313" key="1">
    <source>
        <dbReference type="EnsemblPlants" id="AET7Gv20907400.8"/>
    </source>
</evidence>
<name>A0A453SEA7_AEGTS</name>
<reference evidence="1" key="4">
    <citation type="submission" date="2019-03" db="UniProtKB">
        <authorList>
            <consortium name="EnsemblPlants"/>
        </authorList>
    </citation>
    <scope>IDENTIFICATION</scope>
</reference>
<proteinExistence type="predicted"/>
<reference evidence="2" key="2">
    <citation type="journal article" date="2017" name="Nat. Plants">
        <title>The Aegilops tauschii genome reveals multiple impacts of transposons.</title>
        <authorList>
            <person name="Zhao G."/>
            <person name="Zou C."/>
            <person name="Li K."/>
            <person name="Wang K."/>
            <person name="Li T."/>
            <person name="Gao L."/>
            <person name="Zhang X."/>
            <person name="Wang H."/>
            <person name="Yang Z."/>
            <person name="Liu X."/>
            <person name="Jiang W."/>
            <person name="Mao L."/>
            <person name="Kong X."/>
            <person name="Jiao Y."/>
            <person name="Jia J."/>
        </authorList>
    </citation>
    <scope>NUCLEOTIDE SEQUENCE [LARGE SCALE GENOMIC DNA]</scope>
    <source>
        <strain evidence="2">cv. AL8/78</strain>
    </source>
</reference>